<dbReference type="InterPro" id="IPR029261">
    <property type="entry name" value="Transposase_Znf"/>
</dbReference>
<dbReference type="Pfam" id="PF14690">
    <property type="entry name" value="Zn_ribbon_ISL3"/>
    <property type="match status" value="1"/>
</dbReference>
<reference evidence="4 5" key="1">
    <citation type="submission" date="2019-03" db="EMBL/GenBank/DDBJ databases">
        <title>Genomic Encyclopedia of Type Strains, Phase IV (KMG-IV): sequencing the most valuable type-strain genomes for metagenomic binning, comparative biology and taxonomic classification.</title>
        <authorList>
            <person name="Goeker M."/>
        </authorList>
    </citation>
    <scope>NUCLEOTIDE SEQUENCE [LARGE SCALE GENOMIC DNA]</scope>
    <source>
        <strain evidence="4 5">DSM 11170</strain>
    </source>
</reference>
<protein>
    <submittedName>
        <fullName evidence="4">Transposase</fullName>
    </submittedName>
</protein>
<feature type="non-terminal residue" evidence="4">
    <location>
        <position position="1"/>
    </location>
</feature>
<accession>A0A4R2QWZ4</accession>
<keyword evidence="5" id="KW-1185">Reference proteome</keyword>
<dbReference type="OrthoDB" id="2110692at2"/>
<dbReference type="NCBIfam" id="NF033550">
    <property type="entry name" value="transpos_ISL3"/>
    <property type="match status" value="1"/>
</dbReference>
<dbReference type="PANTHER" id="PTHR33498">
    <property type="entry name" value="TRANSPOSASE FOR INSERTION SEQUENCE ELEMENT IS1557"/>
    <property type="match status" value="1"/>
</dbReference>
<dbReference type="InterPro" id="IPR032877">
    <property type="entry name" value="Transposase_HTH"/>
</dbReference>
<evidence type="ECO:0000313" key="4">
    <source>
        <dbReference type="EMBL" id="TCP53669.1"/>
    </source>
</evidence>
<dbReference type="Proteomes" id="UP000294813">
    <property type="component" value="Unassembled WGS sequence"/>
</dbReference>
<dbReference type="Pfam" id="PF01610">
    <property type="entry name" value="DDE_Tnp_ISL3"/>
    <property type="match status" value="1"/>
</dbReference>
<evidence type="ECO:0000259" key="1">
    <source>
        <dbReference type="Pfam" id="PF01610"/>
    </source>
</evidence>
<dbReference type="AlphaFoldDB" id="A0A4R2QWZ4"/>
<gene>
    <name evidence="4" type="ORF">EDD73_1681</name>
</gene>
<evidence type="ECO:0000313" key="5">
    <source>
        <dbReference type="Proteomes" id="UP000294813"/>
    </source>
</evidence>
<organism evidence="4 5">
    <name type="scientific">Heliophilum fasciatum</name>
    <dbReference type="NCBI Taxonomy" id="35700"/>
    <lineage>
        <taxon>Bacteria</taxon>
        <taxon>Bacillati</taxon>
        <taxon>Bacillota</taxon>
        <taxon>Clostridia</taxon>
        <taxon>Eubacteriales</taxon>
        <taxon>Heliobacteriaceae</taxon>
        <taxon>Heliophilum</taxon>
    </lineage>
</organism>
<dbReference type="InterPro" id="IPR002560">
    <property type="entry name" value="Transposase_DDE"/>
</dbReference>
<evidence type="ECO:0000259" key="2">
    <source>
        <dbReference type="Pfam" id="PF13542"/>
    </source>
</evidence>
<sequence length="391" mass="44951">TPPWYVKDAHFDTEKGQLDVYIDFKPGSTFDCPICEETGRKALDTKEKTWRHLNFFQHTTYLHARVPRVCCSHDKSVHQVNVPWSRPGSGFTLLFEAYILTLVEQMPVRAAARVVGEQDTRLWRILHHYVDKARENEDLSSVTRVAVDETSQAKGHNYVTLFVDTDRSRVIYVTEGKGAGTLEDFTADFRMHGGSPEAITDICMDMSPAFIAGAETHLPHAAITFDKFHAVKLVNEAVDQVRRAEQRTMPALKGTRYVWLKNASNLTVKQKAVMDDVLKDRHLQTVRAYHFRLSFQEMYRQLPLDASMYLQKWYYWATHSRLQPIIQVAKTIKKHRNGILRWFESRITNGLMEGINSLVQAAKNKARGYRSSRNLITIIYLIAGKLNLQPV</sequence>
<feature type="domain" description="Transposase IS204/IS1001/IS1096/IS1165 zinc-finger" evidence="3">
    <location>
        <begin position="31"/>
        <end position="73"/>
    </location>
</feature>
<feature type="domain" description="Transposase IS204/IS1001/IS1096/IS1165 helix-turn-helix" evidence="2">
    <location>
        <begin position="81"/>
        <end position="130"/>
    </location>
</feature>
<dbReference type="RefSeq" id="WP_131921193.1">
    <property type="nucleotide sequence ID" value="NZ_SLXT01000068.1"/>
</dbReference>
<dbReference type="Pfam" id="PF13542">
    <property type="entry name" value="HTH_Tnp_ISL3"/>
    <property type="match status" value="1"/>
</dbReference>
<dbReference type="PANTHER" id="PTHR33498:SF1">
    <property type="entry name" value="TRANSPOSASE FOR INSERTION SEQUENCE ELEMENT IS1557"/>
    <property type="match status" value="1"/>
</dbReference>
<proteinExistence type="predicted"/>
<dbReference type="EMBL" id="SLXT01000068">
    <property type="protein sequence ID" value="TCP53669.1"/>
    <property type="molecule type" value="Genomic_DNA"/>
</dbReference>
<name>A0A4R2QWZ4_9FIRM</name>
<comment type="caution">
    <text evidence="4">The sequence shown here is derived from an EMBL/GenBank/DDBJ whole genome shotgun (WGS) entry which is preliminary data.</text>
</comment>
<feature type="domain" description="Transposase IS204/IS1001/IS1096/IS1165 DDE" evidence="1">
    <location>
        <begin position="145"/>
        <end position="379"/>
    </location>
</feature>
<dbReference type="InterPro" id="IPR047951">
    <property type="entry name" value="Transpos_ISL3"/>
</dbReference>
<evidence type="ECO:0000259" key="3">
    <source>
        <dbReference type="Pfam" id="PF14690"/>
    </source>
</evidence>